<dbReference type="EMBL" id="JAHHUM010001834">
    <property type="protein sequence ID" value="KAK5608257.1"/>
    <property type="molecule type" value="Genomic_DNA"/>
</dbReference>
<evidence type="ECO:0000313" key="3">
    <source>
        <dbReference type="Proteomes" id="UP001311232"/>
    </source>
</evidence>
<comment type="caution">
    <text evidence="2">The sequence shown here is derived from an EMBL/GenBank/DDBJ whole genome shotgun (WGS) entry which is preliminary data.</text>
</comment>
<dbReference type="AlphaFoldDB" id="A0AAV9RH88"/>
<accession>A0AAV9RH88</accession>
<feature type="compositionally biased region" description="Polar residues" evidence="1">
    <location>
        <begin position="29"/>
        <end position="41"/>
    </location>
</feature>
<evidence type="ECO:0000313" key="2">
    <source>
        <dbReference type="EMBL" id="KAK5608257.1"/>
    </source>
</evidence>
<keyword evidence="3" id="KW-1185">Reference proteome</keyword>
<evidence type="ECO:0000256" key="1">
    <source>
        <dbReference type="SAM" id="MobiDB-lite"/>
    </source>
</evidence>
<feature type="region of interest" description="Disordered" evidence="1">
    <location>
        <begin position="28"/>
        <end position="127"/>
    </location>
</feature>
<organism evidence="2 3">
    <name type="scientific">Crenichthys baileyi</name>
    <name type="common">White River springfish</name>
    <dbReference type="NCBI Taxonomy" id="28760"/>
    <lineage>
        <taxon>Eukaryota</taxon>
        <taxon>Metazoa</taxon>
        <taxon>Chordata</taxon>
        <taxon>Craniata</taxon>
        <taxon>Vertebrata</taxon>
        <taxon>Euteleostomi</taxon>
        <taxon>Actinopterygii</taxon>
        <taxon>Neopterygii</taxon>
        <taxon>Teleostei</taxon>
        <taxon>Neoteleostei</taxon>
        <taxon>Acanthomorphata</taxon>
        <taxon>Ovalentaria</taxon>
        <taxon>Atherinomorphae</taxon>
        <taxon>Cyprinodontiformes</taxon>
        <taxon>Goodeidae</taxon>
        <taxon>Crenichthys</taxon>
    </lineage>
</organism>
<reference evidence="2 3" key="1">
    <citation type="submission" date="2021-06" db="EMBL/GenBank/DDBJ databases">
        <authorList>
            <person name="Palmer J.M."/>
        </authorList>
    </citation>
    <scope>NUCLEOTIDE SEQUENCE [LARGE SCALE GENOMIC DNA]</scope>
    <source>
        <strain evidence="2 3">MEX-2019</strain>
        <tissue evidence="2">Muscle</tissue>
    </source>
</reference>
<proteinExistence type="predicted"/>
<name>A0AAV9RH88_9TELE</name>
<dbReference type="Proteomes" id="UP001311232">
    <property type="component" value="Unassembled WGS sequence"/>
</dbReference>
<feature type="compositionally biased region" description="Basic and acidic residues" evidence="1">
    <location>
        <begin position="99"/>
        <end position="112"/>
    </location>
</feature>
<feature type="compositionally biased region" description="Low complexity" evidence="1">
    <location>
        <begin position="49"/>
        <end position="58"/>
    </location>
</feature>
<gene>
    <name evidence="2" type="ORF">CRENBAI_001964</name>
</gene>
<sequence>MANSLKWFVNTLYLHICSNYPLPAWLHSGKTSSSIQKQETTVPEAENISLDSSSDGSSVPKQGSAPEGAVEAEDSGIVSSPSDTQTISPEGSLSAYGRSGDRLEGKHIREASSDSDEENTTWGEKDR</sequence>
<protein>
    <submittedName>
        <fullName evidence="2">Uncharacterized protein</fullName>
    </submittedName>
</protein>
<feature type="compositionally biased region" description="Polar residues" evidence="1">
    <location>
        <begin position="77"/>
        <end position="91"/>
    </location>
</feature>